<proteinExistence type="predicted"/>
<sequence length="150" mass="15199">MVIGQRIVGTALLSVVLMSGVDLAAQSGGALQVTVEYTGADGEVSATNSIVVMIFSDPPTDESALPMSFPLIVQENGATVTFDNISTSPVYLLAALMDPEDLLASAGVGLPAGTPMGIHGILTGAPVGIAIGDGDTVEVALQFDDLVRMP</sequence>
<reference evidence="1" key="1">
    <citation type="submission" date="2018-05" db="EMBL/GenBank/DDBJ databases">
        <authorList>
            <person name="Lanie J.A."/>
            <person name="Ng W.-L."/>
            <person name="Kazmierczak K.M."/>
            <person name="Andrzejewski T.M."/>
            <person name="Davidsen T.M."/>
            <person name="Wayne K.J."/>
            <person name="Tettelin H."/>
            <person name="Glass J.I."/>
            <person name="Rusch D."/>
            <person name="Podicherti R."/>
            <person name="Tsui H.-C.T."/>
            <person name="Winkler M.E."/>
        </authorList>
    </citation>
    <scope>NUCLEOTIDE SEQUENCE</scope>
</reference>
<protein>
    <submittedName>
        <fullName evidence="1">Uncharacterized protein</fullName>
    </submittedName>
</protein>
<dbReference type="AlphaFoldDB" id="A0A381WHJ9"/>
<accession>A0A381WHJ9</accession>
<name>A0A381WHJ9_9ZZZZ</name>
<gene>
    <name evidence="1" type="ORF">METZ01_LOCUS104625</name>
</gene>
<dbReference type="EMBL" id="UINC01011780">
    <property type="protein sequence ID" value="SVA51771.1"/>
    <property type="molecule type" value="Genomic_DNA"/>
</dbReference>
<organism evidence="1">
    <name type="scientific">marine metagenome</name>
    <dbReference type="NCBI Taxonomy" id="408172"/>
    <lineage>
        <taxon>unclassified sequences</taxon>
        <taxon>metagenomes</taxon>
        <taxon>ecological metagenomes</taxon>
    </lineage>
</organism>
<evidence type="ECO:0000313" key="1">
    <source>
        <dbReference type="EMBL" id="SVA51771.1"/>
    </source>
</evidence>